<protein>
    <submittedName>
        <fullName evidence="2">DUF2345 domain-containing protein</fullName>
    </submittedName>
</protein>
<name>A0ABS6VWV4_9GAMM</name>
<feature type="chain" id="PRO_5045718504" evidence="1">
    <location>
        <begin position="26"/>
        <end position="161"/>
    </location>
</feature>
<dbReference type="RefSeq" id="WP_219045058.1">
    <property type="nucleotide sequence ID" value="NZ_JAHWDQ010000008.1"/>
</dbReference>
<keyword evidence="3" id="KW-1185">Reference proteome</keyword>
<evidence type="ECO:0000313" key="2">
    <source>
        <dbReference type="EMBL" id="MBW2942815.1"/>
    </source>
</evidence>
<accession>A0ABS6VWV4</accession>
<proteinExistence type="predicted"/>
<evidence type="ECO:0000256" key="1">
    <source>
        <dbReference type="SAM" id="SignalP"/>
    </source>
</evidence>
<reference evidence="2" key="1">
    <citation type="submission" date="2021-07" db="EMBL/GenBank/DDBJ databases">
        <title>Zhongshania sp. CAU 1632 isolated from seawater.</title>
        <authorList>
            <person name="Kim W."/>
        </authorList>
    </citation>
    <scope>NUCLEOTIDE SEQUENCE</scope>
    <source>
        <strain evidence="2">CAU 1632</strain>
    </source>
</reference>
<dbReference type="Proteomes" id="UP001166291">
    <property type="component" value="Unassembled WGS sequence"/>
</dbReference>
<feature type="signal peptide" evidence="1">
    <location>
        <begin position="1"/>
        <end position="25"/>
    </location>
</feature>
<dbReference type="EMBL" id="JAHWDQ010000008">
    <property type="protein sequence ID" value="MBW2942815.1"/>
    <property type="molecule type" value="Genomic_DNA"/>
</dbReference>
<comment type="caution">
    <text evidence="2">The sequence shown here is derived from an EMBL/GenBank/DDBJ whole genome shotgun (WGS) entry which is preliminary data.</text>
</comment>
<gene>
    <name evidence="2" type="ORF">KXJ70_18600</name>
</gene>
<organism evidence="2 3">
    <name type="scientific">Zhongshania aquimaris</name>
    <dbReference type="NCBI Taxonomy" id="2857107"/>
    <lineage>
        <taxon>Bacteria</taxon>
        <taxon>Pseudomonadati</taxon>
        <taxon>Pseudomonadota</taxon>
        <taxon>Gammaproteobacteria</taxon>
        <taxon>Cellvibrionales</taxon>
        <taxon>Spongiibacteraceae</taxon>
        <taxon>Zhongshania</taxon>
    </lineage>
</organism>
<keyword evidence="1" id="KW-0732">Signal</keyword>
<evidence type="ECO:0000313" key="3">
    <source>
        <dbReference type="Proteomes" id="UP001166291"/>
    </source>
</evidence>
<sequence>MTTVKGLILVMGFGLSVTMTSAAVAADTSSTVRDDDLQKQIIQLRKELDALKSIIQREADGTLRVAADMQVERGVASPSLQDNGSSLSINSRRDLTMTTAKKLVINSGDELTLQSGQSSITMKKNGNIIISGTVLDIRGSSDIIVKSPTNATLKGSKINQN</sequence>